<accession>A0ABN7WBA1</accession>
<name>A0ABN7WBA1_GIGMA</name>
<keyword evidence="2" id="KW-1185">Reference proteome</keyword>
<protein>
    <submittedName>
        <fullName evidence="1">2254_t:CDS:1</fullName>
    </submittedName>
</protein>
<evidence type="ECO:0000313" key="1">
    <source>
        <dbReference type="EMBL" id="CAG8825025.1"/>
    </source>
</evidence>
<dbReference type="InterPro" id="IPR001337">
    <property type="entry name" value="TMV-like_coat"/>
</dbReference>
<dbReference type="InterPro" id="IPR036417">
    <property type="entry name" value="TMV-like_coat_sf"/>
</dbReference>
<feature type="non-terminal residue" evidence="1">
    <location>
        <position position="1"/>
    </location>
</feature>
<evidence type="ECO:0000313" key="2">
    <source>
        <dbReference type="Proteomes" id="UP000789901"/>
    </source>
</evidence>
<sequence length="198" mass="23443">MIYGRSYSSRVRAAERHQWISISDMMGFKDKLAMVKFVLQKERIEGFETLSKMHKAKHLFSLKKRFPAEESYIDLQTSDLAEVIRVNKRGLELSTSRKFIRYSLDPIEREKYERALVSYFMNVADIENKIDSEVELNQYLNSQLILDDQDLNKIAFLSKQDRPESRSIIYFYEDNNTLLADIISDSKFDQIKIYHFSI</sequence>
<comment type="caution">
    <text evidence="1">The sequence shown here is derived from an EMBL/GenBank/DDBJ whole genome shotgun (WGS) entry which is preliminary data.</text>
</comment>
<dbReference type="EMBL" id="CAJVQB010037247">
    <property type="protein sequence ID" value="CAG8825025.1"/>
    <property type="molecule type" value="Genomic_DNA"/>
</dbReference>
<dbReference type="Proteomes" id="UP000789901">
    <property type="component" value="Unassembled WGS sequence"/>
</dbReference>
<dbReference type="Pfam" id="PF00721">
    <property type="entry name" value="TMV_coat"/>
    <property type="match status" value="1"/>
</dbReference>
<gene>
    <name evidence="1" type="ORF">GMARGA_LOCUS28735</name>
</gene>
<reference evidence="1 2" key="1">
    <citation type="submission" date="2021-06" db="EMBL/GenBank/DDBJ databases">
        <authorList>
            <person name="Kallberg Y."/>
            <person name="Tangrot J."/>
            <person name="Rosling A."/>
        </authorList>
    </citation>
    <scope>NUCLEOTIDE SEQUENCE [LARGE SCALE GENOMIC DNA]</scope>
    <source>
        <strain evidence="1 2">120-4 pot B 10/14</strain>
    </source>
</reference>
<organism evidence="1 2">
    <name type="scientific">Gigaspora margarita</name>
    <dbReference type="NCBI Taxonomy" id="4874"/>
    <lineage>
        <taxon>Eukaryota</taxon>
        <taxon>Fungi</taxon>
        <taxon>Fungi incertae sedis</taxon>
        <taxon>Mucoromycota</taxon>
        <taxon>Glomeromycotina</taxon>
        <taxon>Glomeromycetes</taxon>
        <taxon>Diversisporales</taxon>
        <taxon>Gigasporaceae</taxon>
        <taxon>Gigaspora</taxon>
    </lineage>
</organism>
<proteinExistence type="predicted"/>
<dbReference type="Gene3D" id="1.20.120.70">
    <property type="entry name" value="Tobacco mosaic virus-like, coat protein"/>
    <property type="match status" value="1"/>
</dbReference>